<evidence type="ECO:0000313" key="3">
    <source>
        <dbReference type="Proteomes" id="UP000017840"/>
    </source>
</evidence>
<protein>
    <submittedName>
        <fullName evidence="2">UspA domain protein</fullName>
    </submittedName>
</protein>
<name>V4IUV0_9EURY</name>
<dbReference type="STRING" id="1324957.K933_15697"/>
<dbReference type="AlphaFoldDB" id="V4IUV0"/>
<dbReference type="RefSeq" id="WP_023395710.1">
    <property type="nucleotide sequence ID" value="NZ_ASGZ01000064.1"/>
</dbReference>
<dbReference type="CDD" id="cd00293">
    <property type="entry name" value="USP-like"/>
    <property type="match status" value="1"/>
</dbReference>
<feature type="domain" description="UspA" evidence="1">
    <location>
        <begin position="2"/>
        <end position="145"/>
    </location>
</feature>
<accession>V4IUV0</accession>
<proteinExistence type="predicted"/>
<comment type="caution">
    <text evidence="2">The sequence shown here is derived from an EMBL/GenBank/DDBJ whole genome shotgun (WGS) entry which is preliminary data.</text>
</comment>
<evidence type="ECO:0000259" key="1">
    <source>
        <dbReference type="Pfam" id="PF00582"/>
    </source>
</evidence>
<organism evidence="2 3">
    <name type="scientific">Candidatus Halobonum tyrrellensis G22</name>
    <dbReference type="NCBI Taxonomy" id="1324957"/>
    <lineage>
        <taxon>Archaea</taxon>
        <taxon>Methanobacteriati</taxon>
        <taxon>Methanobacteriota</taxon>
        <taxon>Stenosarchaea group</taxon>
        <taxon>Halobacteria</taxon>
        <taxon>Halobacteriales</taxon>
        <taxon>Haloferacaceae</taxon>
        <taxon>Candidatus Halobonum</taxon>
    </lineage>
</organism>
<dbReference type="Gene3D" id="3.40.50.620">
    <property type="entry name" value="HUPs"/>
    <property type="match status" value="1"/>
</dbReference>
<dbReference type="SUPFAM" id="SSF52402">
    <property type="entry name" value="Adenine nucleotide alpha hydrolases-like"/>
    <property type="match status" value="1"/>
</dbReference>
<dbReference type="PATRIC" id="fig|1324957.4.peg.3186"/>
<dbReference type="InterPro" id="IPR014729">
    <property type="entry name" value="Rossmann-like_a/b/a_fold"/>
</dbReference>
<dbReference type="eggNOG" id="arCOG03050">
    <property type="taxonomic scope" value="Archaea"/>
</dbReference>
<sequence length="156" mass="16663">MQPALVAIDDDDSDDANERLLREAGRTAAGTGRPLVLLAWVTRDEVEQNAETLQSMSDAMGGSFDASEARDVVSRFVADAAEEAFAEVDGDVDYETMSVVTDGDPADAILDAAAERDCDHVYVTGRKRSPTGKALFGDTAQQVVLDFDGFVTVATR</sequence>
<dbReference type="Pfam" id="PF00582">
    <property type="entry name" value="Usp"/>
    <property type="match status" value="1"/>
</dbReference>
<reference evidence="2 3" key="1">
    <citation type="journal article" date="2013" name="Genome Announc.">
        <title>Draft Genome Sequence of 'Candidatus Halobonum tyrrellensis' Strain G22, Isolated from the Hypersaline Waters of Lake Tyrrell, Australia.</title>
        <authorList>
            <person name="Ugalde J.A."/>
            <person name="Narasingarao P."/>
            <person name="Kuo S."/>
            <person name="Podell S."/>
            <person name="Allen E.E."/>
        </authorList>
    </citation>
    <scope>NUCLEOTIDE SEQUENCE [LARGE SCALE GENOMIC DNA]</scope>
    <source>
        <strain evidence="2 3">G22</strain>
    </source>
</reference>
<dbReference type="EMBL" id="ASGZ01000064">
    <property type="protein sequence ID" value="ESP86977.1"/>
    <property type="molecule type" value="Genomic_DNA"/>
</dbReference>
<gene>
    <name evidence="2" type="ORF">K933_15697</name>
</gene>
<dbReference type="Proteomes" id="UP000017840">
    <property type="component" value="Unassembled WGS sequence"/>
</dbReference>
<dbReference type="InterPro" id="IPR006016">
    <property type="entry name" value="UspA"/>
</dbReference>
<dbReference type="OrthoDB" id="307404at2157"/>
<evidence type="ECO:0000313" key="2">
    <source>
        <dbReference type="EMBL" id="ESP86977.1"/>
    </source>
</evidence>
<keyword evidence="3" id="KW-1185">Reference proteome</keyword>